<dbReference type="Gene3D" id="3.10.180.10">
    <property type="entry name" value="2,3-Dihydroxybiphenyl 1,2-Dioxygenase, domain 1"/>
    <property type="match status" value="1"/>
</dbReference>
<dbReference type="EMBL" id="BIXY01000061">
    <property type="protein sequence ID" value="GCF10141.1"/>
    <property type="molecule type" value="Genomic_DNA"/>
</dbReference>
<dbReference type="RefSeq" id="WP_149403039.1">
    <property type="nucleotide sequence ID" value="NZ_BIXY01000061.1"/>
</dbReference>
<dbReference type="InterPro" id="IPR029068">
    <property type="entry name" value="Glyas_Bleomycin-R_OHBP_Dase"/>
</dbReference>
<dbReference type="CDD" id="cd06587">
    <property type="entry name" value="VOC"/>
    <property type="match status" value="1"/>
</dbReference>
<name>A0A5A5TEZ8_9CHLR</name>
<reference evidence="2 3" key="1">
    <citation type="submission" date="2019-01" db="EMBL/GenBank/DDBJ databases">
        <title>Draft genome sequence of Dictyobacter sp. Uno17.</title>
        <authorList>
            <person name="Wang C.M."/>
            <person name="Zheng Y."/>
            <person name="Sakai Y."/>
            <person name="Abe K."/>
            <person name="Yokota A."/>
            <person name="Yabe S."/>
        </authorList>
    </citation>
    <scope>NUCLEOTIDE SEQUENCE [LARGE SCALE GENOMIC DNA]</scope>
    <source>
        <strain evidence="2 3">Uno17</strain>
    </source>
</reference>
<protein>
    <submittedName>
        <fullName evidence="2">Glyoxalase</fullName>
    </submittedName>
</protein>
<evidence type="ECO:0000259" key="1">
    <source>
        <dbReference type="PROSITE" id="PS51819"/>
    </source>
</evidence>
<organism evidence="2 3">
    <name type="scientific">Dictyobacter arantiisoli</name>
    <dbReference type="NCBI Taxonomy" id="2014874"/>
    <lineage>
        <taxon>Bacteria</taxon>
        <taxon>Bacillati</taxon>
        <taxon>Chloroflexota</taxon>
        <taxon>Ktedonobacteria</taxon>
        <taxon>Ktedonobacterales</taxon>
        <taxon>Dictyobacteraceae</taxon>
        <taxon>Dictyobacter</taxon>
    </lineage>
</organism>
<dbReference type="AlphaFoldDB" id="A0A5A5TEZ8"/>
<accession>A0A5A5TEZ8</accession>
<dbReference type="InterPro" id="IPR037523">
    <property type="entry name" value="VOC_core"/>
</dbReference>
<dbReference type="Pfam" id="PF00903">
    <property type="entry name" value="Glyoxalase"/>
    <property type="match status" value="1"/>
</dbReference>
<dbReference type="OrthoDB" id="9796521at2"/>
<proteinExistence type="predicted"/>
<feature type="domain" description="VOC" evidence="1">
    <location>
        <begin position="6"/>
        <end position="120"/>
    </location>
</feature>
<dbReference type="Proteomes" id="UP000322530">
    <property type="component" value="Unassembled WGS sequence"/>
</dbReference>
<dbReference type="SUPFAM" id="SSF54593">
    <property type="entry name" value="Glyoxalase/Bleomycin resistance protein/Dihydroxybiphenyl dioxygenase"/>
    <property type="match status" value="1"/>
</dbReference>
<evidence type="ECO:0000313" key="3">
    <source>
        <dbReference type="Proteomes" id="UP000322530"/>
    </source>
</evidence>
<dbReference type="InterPro" id="IPR004360">
    <property type="entry name" value="Glyas_Fos-R_dOase_dom"/>
</dbReference>
<sequence>MAKILGPDFIGLQVRNLEASRTFYVELLGLEPTPQSPPHAIVFRTQPIPFAIREPVVNLDEVSHLGWGVVLWLQCDHADELCASLEGHGVPIVQRPFDGPFGRTFSFVDPDGYTITVHGA</sequence>
<comment type="caution">
    <text evidence="2">The sequence shown here is derived from an EMBL/GenBank/DDBJ whole genome shotgun (WGS) entry which is preliminary data.</text>
</comment>
<evidence type="ECO:0000313" key="2">
    <source>
        <dbReference type="EMBL" id="GCF10141.1"/>
    </source>
</evidence>
<gene>
    <name evidence="2" type="ORF">KDI_37050</name>
</gene>
<dbReference type="PROSITE" id="PS51819">
    <property type="entry name" value="VOC"/>
    <property type="match status" value="1"/>
</dbReference>
<keyword evidence="3" id="KW-1185">Reference proteome</keyword>